<accession>A0AAF0DYI5</accession>
<evidence type="ECO:0000259" key="4">
    <source>
        <dbReference type="Pfam" id="PF08161"/>
    </source>
</evidence>
<feature type="region of interest" description="Disordered" evidence="3">
    <location>
        <begin position="1202"/>
        <end position="1256"/>
    </location>
</feature>
<dbReference type="EMBL" id="CP119934">
    <property type="protein sequence ID" value="WFD01765.1"/>
    <property type="molecule type" value="Genomic_DNA"/>
</dbReference>
<comment type="subcellular location">
    <subcellularLocation>
        <location evidence="1">Nucleus</location>
    </subcellularLocation>
</comment>
<organism evidence="6 7">
    <name type="scientific">Malassezia obtusa</name>
    <dbReference type="NCBI Taxonomy" id="76774"/>
    <lineage>
        <taxon>Eukaryota</taxon>
        <taxon>Fungi</taxon>
        <taxon>Dikarya</taxon>
        <taxon>Basidiomycota</taxon>
        <taxon>Ustilaginomycotina</taxon>
        <taxon>Malasseziomycetes</taxon>
        <taxon>Malasseziales</taxon>
        <taxon>Malasseziaceae</taxon>
        <taxon>Malassezia</taxon>
    </lineage>
</organism>
<dbReference type="Proteomes" id="UP001214603">
    <property type="component" value="Chromosome 1"/>
</dbReference>
<evidence type="ECO:0000313" key="6">
    <source>
        <dbReference type="EMBL" id="WFD01765.1"/>
    </source>
</evidence>
<feature type="region of interest" description="Disordered" evidence="3">
    <location>
        <begin position="1074"/>
        <end position="1175"/>
    </location>
</feature>
<evidence type="ECO:0000256" key="1">
    <source>
        <dbReference type="ARBA" id="ARBA00004123"/>
    </source>
</evidence>
<keyword evidence="2" id="KW-0539">Nucleus</keyword>
<evidence type="ECO:0000259" key="5">
    <source>
        <dbReference type="Pfam" id="PF25772"/>
    </source>
</evidence>
<evidence type="ECO:0000256" key="2">
    <source>
        <dbReference type="ARBA" id="ARBA00023242"/>
    </source>
</evidence>
<dbReference type="InterPro" id="IPR052087">
    <property type="entry name" value="RRP12"/>
</dbReference>
<feature type="domain" description="RRP12 HEAT" evidence="4">
    <location>
        <begin position="407"/>
        <end position="708"/>
    </location>
</feature>
<gene>
    <name evidence="6" type="primary">RRP12</name>
    <name evidence="6" type="ORF">MOBT1_000441</name>
</gene>
<protein>
    <submittedName>
        <fullName evidence="6">Pre-rRNA processing protein</fullName>
    </submittedName>
</protein>
<reference evidence="6" key="1">
    <citation type="submission" date="2023-03" db="EMBL/GenBank/DDBJ databases">
        <title>Mating type loci evolution in Malassezia.</title>
        <authorList>
            <person name="Coelho M.A."/>
        </authorList>
    </citation>
    <scope>NUCLEOTIDE SEQUENCE</scope>
    <source>
        <strain evidence="6">CBS 7876</strain>
    </source>
</reference>
<feature type="compositionally biased region" description="Basic and acidic residues" evidence="3">
    <location>
        <begin position="1127"/>
        <end position="1162"/>
    </location>
</feature>
<sequence>MQAADAERRAGLTEALARVRHHTDSKLENQRAPAQLLAAIEATLAERGDDAGPTHYFLALESLLAAHDDAQSSVYASSVYLLSLVIPFVAHGVVRAKSAALLPAVAQPLGEPHTGEHANARLRASLGCVEAFFAAVPPSERALLEHDKTWRTVWDLVLNLAVDARPKVRRRAHELLAAVLGLPAWAHAHPYAARTVQWAVHVLAGVAAARGVSHTKPSKGAPAFDKRHGTAKHAASAAAARQQAASEGAASTGIWVCALLKMVAHDLPPAGVAPLVRELLHLPALQHAFLTVAVFDVFAALFATPSAAPASARAHVAALGAPAPAAPTHAPDAALLRETLAALRHADIVPAHTDVQTLPSYLALLEACMVAYARLDDGREAWALVPAVWADIVALALSAQSDGSRHAPEVRAAGRNALLALLRYCVPDAAVREACADRNAPLARIVASLHDALGRHAIRFGHARADVLAVLAGLIARLRYAPAPGEAPAAEALTMDVVADVAALRVQRGFDARPEADLVLGAAIEACGPAAFLRRVPLALLDAQKRPNTQGSGRAWLLPLLREHVTNTELRHFVDELVPLSEALFERRVAAEAGGAKPVEAKVFEALIEQIWACFPAYCELARDVDAALTPQVLELLINVLRTQTALRPSVLKGLELLVERSTALAASTAPAAQLVRQFGVDQAAGKRFLAHLRSLAGVLLAALFNLLAELPAQARGYVMECIGTYLGILDEPSLAQTYAKVAQMLEQALASYTPGAHAGGAEPNSPRYVPPLPHTMLDLLLALVPHVHGANAAALYDLACRDTLLAAPDGGLQKKVYRLLARLLEGRDGRALLQRAGTPEQGAAALLARLGVHTEDVQPGAVRDRLQLLTALTPWAGGEDLHILGAIVPEAVLGTKEANQGAREAAYALLVAIGERMDRGGTLQRPDARVAASANEYILLVAAGLAGATPRMISASITALARLLYEFHARLPVETLDELLTTMVVYLESTNREIIKSALGLTKVAIVVLDAPRVGAHLPELVPALIGVQVAHKNHFKGRVRHIIERLLRRFGVPAVEAHVDEDNKRLITNIRKRKERARRKKAAPEADDDAPDAFQRAPGTGSMDAFEEALYGSASESEDDEEAPAEPRRGRADDVGLERRPGEEAKKVPVDESGRLRFAEDEAPAPEPSAEDLGAGRAFLEKEMGVDGFVHTRGGAVKFNKNTKRTRANERADDEEDEPMPAAPATKRPRAKKQAIGEAFRAKRAAGDVQRDGMSPYAYVPLSSVTGKKNAKHAQKLKITGRGRT</sequence>
<dbReference type="PANTHER" id="PTHR48287">
    <property type="entry name" value="ARM REPEAT SUPERFAMILY PROTEIN"/>
    <property type="match status" value="1"/>
</dbReference>
<dbReference type="Pfam" id="PF25772">
    <property type="entry name" value="HEAT_RRP12_N"/>
    <property type="match status" value="1"/>
</dbReference>
<feature type="compositionally biased region" description="Basic residues" evidence="3">
    <location>
        <begin position="1074"/>
        <end position="1083"/>
    </location>
</feature>
<dbReference type="Pfam" id="PF08161">
    <property type="entry name" value="RRP12_HEAT"/>
    <property type="match status" value="1"/>
</dbReference>
<name>A0AAF0DYI5_9BASI</name>
<proteinExistence type="predicted"/>
<feature type="domain" description="RRP12 N-terminal HEAT" evidence="5">
    <location>
        <begin position="24"/>
        <end position="306"/>
    </location>
</feature>
<dbReference type="InterPro" id="IPR057860">
    <property type="entry name" value="HEAT_RRP12_N"/>
</dbReference>
<dbReference type="GO" id="GO:0005634">
    <property type="term" value="C:nucleus"/>
    <property type="evidence" value="ECO:0007669"/>
    <property type="project" value="UniProtKB-SubCell"/>
</dbReference>
<evidence type="ECO:0000256" key="3">
    <source>
        <dbReference type="SAM" id="MobiDB-lite"/>
    </source>
</evidence>
<dbReference type="InterPro" id="IPR016024">
    <property type="entry name" value="ARM-type_fold"/>
</dbReference>
<evidence type="ECO:0000313" key="7">
    <source>
        <dbReference type="Proteomes" id="UP001214603"/>
    </source>
</evidence>
<dbReference type="InterPro" id="IPR012978">
    <property type="entry name" value="HEAT_RRP12"/>
</dbReference>
<dbReference type="PANTHER" id="PTHR48287:SF1">
    <property type="entry name" value="ARM REPEAT SUPERFAMILY PROTEIN"/>
    <property type="match status" value="1"/>
</dbReference>
<dbReference type="SUPFAM" id="SSF48371">
    <property type="entry name" value="ARM repeat"/>
    <property type="match status" value="1"/>
</dbReference>
<keyword evidence="7" id="KW-1185">Reference proteome</keyword>